<dbReference type="HAMAP" id="MF_01463_B">
    <property type="entry name" value="SecD_B"/>
    <property type="match status" value="1"/>
</dbReference>
<keyword evidence="4 9" id="KW-0812">Transmembrane</keyword>
<keyword evidence="8 9" id="KW-0472">Membrane</keyword>
<proteinExistence type="inferred from homology"/>
<evidence type="ECO:0000259" key="12">
    <source>
        <dbReference type="Pfam" id="PF21760"/>
    </source>
</evidence>
<evidence type="ECO:0000256" key="10">
    <source>
        <dbReference type="SAM" id="MobiDB-lite"/>
    </source>
</evidence>
<dbReference type="Pfam" id="PF02355">
    <property type="entry name" value="SecD_SecF_C"/>
    <property type="match status" value="1"/>
</dbReference>
<dbReference type="AlphaFoldDB" id="F1YG69"/>
<feature type="domain" description="Protein export membrane protein SecD/SecF C-terminal" evidence="11">
    <location>
        <begin position="319"/>
        <end position="492"/>
    </location>
</feature>
<keyword evidence="5 9" id="KW-0653">Protein transport</keyword>
<evidence type="ECO:0000256" key="8">
    <source>
        <dbReference type="ARBA" id="ARBA00023136"/>
    </source>
</evidence>
<evidence type="ECO:0000256" key="3">
    <source>
        <dbReference type="ARBA" id="ARBA00022475"/>
    </source>
</evidence>
<dbReference type="InterPro" id="IPR055344">
    <property type="entry name" value="SecD_SecF_C_bact"/>
</dbReference>
<evidence type="ECO:0000259" key="13">
    <source>
        <dbReference type="Pfam" id="PF22599"/>
    </source>
</evidence>
<dbReference type="Pfam" id="PF21760">
    <property type="entry name" value="SecD_1st"/>
    <property type="match status" value="1"/>
</dbReference>
<dbReference type="GO" id="GO:0043952">
    <property type="term" value="P:protein transport by the Sec complex"/>
    <property type="evidence" value="ECO:0007669"/>
    <property type="project" value="UniProtKB-UniRule"/>
</dbReference>
<dbReference type="SUPFAM" id="SSF82866">
    <property type="entry name" value="Multidrug efflux transporter AcrB transmembrane domain"/>
    <property type="match status" value="1"/>
</dbReference>
<dbReference type="InterPro" id="IPR022813">
    <property type="entry name" value="SecD/SecF_arch_bac"/>
</dbReference>
<evidence type="ECO:0000256" key="5">
    <source>
        <dbReference type="ARBA" id="ARBA00022927"/>
    </source>
</evidence>
<dbReference type="Gene3D" id="3.30.1360.200">
    <property type="match status" value="1"/>
</dbReference>
<dbReference type="EMBL" id="AEUD01000003">
    <property type="protein sequence ID" value="EGD56042.1"/>
    <property type="molecule type" value="Genomic_DNA"/>
</dbReference>
<evidence type="ECO:0000256" key="6">
    <source>
        <dbReference type="ARBA" id="ARBA00022989"/>
    </source>
</evidence>
<evidence type="ECO:0000256" key="9">
    <source>
        <dbReference type="HAMAP-Rule" id="MF_01463"/>
    </source>
</evidence>
<evidence type="ECO:0000313" key="15">
    <source>
        <dbReference type="Proteomes" id="UP000035065"/>
    </source>
</evidence>
<dbReference type="InterPro" id="IPR054384">
    <property type="entry name" value="SecDF_P1_head"/>
</dbReference>
<dbReference type="Gene3D" id="1.20.1640.10">
    <property type="entry name" value="Multidrug efflux transporter AcrB transmembrane domain"/>
    <property type="match status" value="1"/>
</dbReference>
<name>F1YG69_9ACTN</name>
<dbReference type="eggNOG" id="COG0342">
    <property type="taxonomic scope" value="Bacteria"/>
</dbReference>
<evidence type="ECO:0000256" key="4">
    <source>
        <dbReference type="ARBA" id="ARBA00022692"/>
    </source>
</evidence>
<evidence type="ECO:0000256" key="1">
    <source>
        <dbReference type="ARBA" id="ARBA00004651"/>
    </source>
</evidence>
<dbReference type="Gene3D" id="3.30.70.3220">
    <property type="match status" value="1"/>
</dbReference>
<feature type="domain" description="Protein translocase subunit SecDF P1" evidence="12">
    <location>
        <begin position="76"/>
        <end position="130"/>
    </location>
</feature>
<comment type="subunit">
    <text evidence="9">Forms a complex with SecF. Part of the essential Sec protein translocation apparatus which comprises SecA, SecYEG and auxiliary proteins SecDF. Other proteins may also be involved.</text>
</comment>
<dbReference type="InterPro" id="IPR048634">
    <property type="entry name" value="SecD_SecF_C"/>
</dbReference>
<dbReference type="InterPro" id="IPR005791">
    <property type="entry name" value="SecD"/>
</dbReference>
<organism evidence="14 15">
    <name type="scientific">Gordonia neofelifaecis NRRL B-59395</name>
    <dbReference type="NCBI Taxonomy" id="644548"/>
    <lineage>
        <taxon>Bacteria</taxon>
        <taxon>Bacillati</taxon>
        <taxon>Actinomycetota</taxon>
        <taxon>Actinomycetes</taxon>
        <taxon>Mycobacteriales</taxon>
        <taxon>Gordoniaceae</taxon>
        <taxon>Gordonia</taxon>
    </lineage>
</organism>
<keyword evidence="6 9" id="KW-1133">Transmembrane helix</keyword>
<dbReference type="NCBIfam" id="TIGR01129">
    <property type="entry name" value="secD"/>
    <property type="match status" value="1"/>
</dbReference>
<dbReference type="GO" id="GO:0015450">
    <property type="term" value="F:protein-transporting ATPase activity"/>
    <property type="evidence" value="ECO:0007669"/>
    <property type="project" value="InterPro"/>
</dbReference>
<feature type="region of interest" description="Disordered" evidence="10">
    <location>
        <begin position="524"/>
        <end position="544"/>
    </location>
</feature>
<gene>
    <name evidence="9 14" type="primary">secD</name>
    <name evidence="14" type="ORF">SCNU_04261</name>
</gene>
<dbReference type="NCBIfam" id="TIGR00916">
    <property type="entry name" value="2A0604s01"/>
    <property type="match status" value="1"/>
</dbReference>
<dbReference type="PANTHER" id="PTHR30081:SF1">
    <property type="entry name" value="PROTEIN TRANSLOCASE SUBUNIT SECD"/>
    <property type="match status" value="1"/>
</dbReference>
<evidence type="ECO:0000256" key="2">
    <source>
        <dbReference type="ARBA" id="ARBA00022448"/>
    </source>
</evidence>
<comment type="subcellular location">
    <subcellularLocation>
        <location evidence="1 9">Cell membrane</location>
        <topology evidence="1 9">Multi-pass membrane protein</topology>
    </subcellularLocation>
</comment>
<evidence type="ECO:0000259" key="11">
    <source>
        <dbReference type="Pfam" id="PF02355"/>
    </source>
</evidence>
<keyword evidence="3 9" id="KW-1003">Cell membrane</keyword>
<feature type="transmembrane region" description="Helical" evidence="9">
    <location>
        <begin position="20"/>
        <end position="39"/>
    </location>
</feature>
<dbReference type="PANTHER" id="PTHR30081">
    <property type="entry name" value="PROTEIN-EXPORT MEMBRANE PROTEIN SEC"/>
    <property type="match status" value="1"/>
</dbReference>
<dbReference type="InterPro" id="IPR048631">
    <property type="entry name" value="SecD_1st"/>
</dbReference>
<protein>
    <recommendedName>
        <fullName evidence="9">Protein translocase subunit SecD</fullName>
    </recommendedName>
</protein>
<comment type="similarity">
    <text evidence="9">Belongs to the SecD/SecF family. SecD subfamily.</text>
</comment>
<feature type="transmembrane region" description="Helical" evidence="9">
    <location>
        <begin position="442"/>
        <end position="461"/>
    </location>
</feature>
<dbReference type="Pfam" id="PF22599">
    <property type="entry name" value="SecDF_P1_head"/>
    <property type="match status" value="1"/>
</dbReference>
<dbReference type="Proteomes" id="UP000035065">
    <property type="component" value="Unassembled WGS sequence"/>
</dbReference>
<keyword evidence="15" id="KW-1185">Reference proteome</keyword>
<comment type="caution">
    <text evidence="14">The sequence shown here is derived from an EMBL/GenBank/DDBJ whole genome shotgun (WGS) entry which is preliminary data.</text>
</comment>
<dbReference type="RefSeq" id="WP_009678119.1">
    <property type="nucleotide sequence ID" value="NZ_AEUD01000003.1"/>
</dbReference>
<feature type="transmembrane region" description="Helical" evidence="9">
    <location>
        <begin position="467"/>
        <end position="493"/>
    </location>
</feature>
<feature type="domain" description="SecDF P1 head subdomain" evidence="13">
    <location>
        <begin position="215"/>
        <end position="316"/>
    </location>
</feature>
<feature type="transmembrane region" description="Helical" evidence="9">
    <location>
        <begin position="336"/>
        <end position="356"/>
    </location>
</feature>
<dbReference type="GO" id="GO:0005886">
    <property type="term" value="C:plasma membrane"/>
    <property type="evidence" value="ECO:0007669"/>
    <property type="project" value="UniProtKB-SubCell"/>
</dbReference>
<evidence type="ECO:0000256" key="7">
    <source>
        <dbReference type="ARBA" id="ARBA00023010"/>
    </source>
</evidence>
<accession>F1YG69</accession>
<dbReference type="GO" id="GO:0065002">
    <property type="term" value="P:intracellular protein transmembrane transport"/>
    <property type="evidence" value="ECO:0007669"/>
    <property type="project" value="UniProtKB-UniRule"/>
</dbReference>
<reference evidence="14 15" key="1">
    <citation type="journal article" date="2011" name="J. Bacteriol.">
        <title>Draft Genome Sequence of Gordonia neofelifaecis NRRL B-59395, a Cholesterol-Degrading Actinomycete.</title>
        <authorList>
            <person name="Ge F."/>
            <person name="Li W."/>
            <person name="Chen G."/>
            <person name="Liu Y."/>
            <person name="Zhang G."/>
            <person name="Yong B."/>
            <person name="Wang Q."/>
            <person name="Wang N."/>
            <person name="Huang Z."/>
            <person name="Li W."/>
            <person name="Wang J."/>
            <person name="Wu C."/>
            <person name="Xie Q."/>
            <person name="Liu G."/>
        </authorList>
    </citation>
    <scope>NUCLEOTIDE SEQUENCE [LARGE SCALE GENOMIC DNA]</scope>
    <source>
        <strain evidence="14 15">NRRL B-59395</strain>
    </source>
</reference>
<keyword evidence="2 9" id="KW-0813">Transport</keyword>
<evidence type="ECO:0000313" key="14">
    <source>
        <dbReference type="EMBL" id="EGD56042.1"/>
    </source>
</evidence>
<feature type="transmembrane region" description="Helical" evidence="9">
    <location>
        <begin position="393"/>
        <end position="414"/>
    </location>
</feature>
<feature type="transmembrane region" description="Helical" evidence="9">
    <location>
        <begin position="363"/>
        <end position="387"/>
    </location>
</feature>
<dbReference type="STRING" id="644548.SCNU_04261"/>
<comment type="function">
    <text evidence="9">Part of the Sec protein translocase complex. Interacts with the SecYEG preprotein conducting channel. SecDF uses the proton motive force (PMF) to complete protein translocation after the ATP-dependent function of SecA.</text>
</comment>
<sequence>MTKPNSRAAGTKLRPEVAPWKPLTVFFVVLGIIYALVFFTGGGSPTPKLGIDLQGGTRVVLTARTDDGRAPSADQLDQARQIIDQRVNGLGVGGSEVVVNGNTIVITVPGDDGKQARALGQTARLYIRPVVEQAPATPQKPDPNAKKVADMTPDEQTAAIDEQRALRQAPANADKATLDRLRAEMGKLDCSASANDPLVGHDRPNEYLVACGEKDGMVYLLEPMLIDGRDIANAKAGQNQTGAWTVNVDFKGDGKKTWAEYTGKHVGTQTAVTLDTRVLSAPSINQQIIGTTEISGSFTQDEADQLANALKYGSLPLSFAVSDAQTVSATLGLHSLQAGLIAGLVGLILVLIYSLIYYRAMGFISVLSLILAGAMVYGIIVLLGRWIGFTLDLAGIAGLIIGIGMTADSFVVYFERIKDEMREGRTVRSAVSRGWQSARRTVWTGNAVSFICAAIIYMLAVGAVRGFAFTLGLTTLIDIVIVFLVTHPLVVLASRNKFLSRPSVNGLGAVSEVARERRKAAVAARTSGAEAGGSDADAAEGESR</sequence>
<dbReference type="GO" id="GO:0006605">
    <property type="term" value="P:protein targeting"/>
    <property type="evidence" value="ECO:0007669"/>
    <property type="project" value="UniProtKB-UniRule"/>
</dbReference>
<keyword evidence="7 9" id="KW-0811">Translocation</keyword>
<dbReference type="OrthoDB" id="5240379at2"/>
<feature type="compositionally biased region" description="Low complexity" evidence="10">
    <location>
        <begin position="524"/>
        <end position="536"/>
    </location>
</feature>